<dbReference type="SUPFAM" id="SSF56112">
    <property type="entry name" value="Protein kinase-like (PK-like)"/>
    <property type="match status" value="1"/>
</dbReference>
<dbReference type="InterPro" id="IPR011009">
    <property type="entry name" value="Kinase-like_dom_sf"/>
</dbReference>
<reference evidence="8" key="2">
    <citation type="submission" date="2025-08" db="UniProtKB">
        <authorList>
            <consortium name="RefSeq"/>
        </authorList>
    </citation>
    <scope>IDENTIFICATION</scope>
    <source>
        <tissue evidence="8">Leaf</tissue>
    </source>
</reference>
<dbReference type="CDD" id="cd14066">
    <property type="entry name" value="STKc_IRAK"/>
    <property type="match status" value="1"/>
</dbReference>
<proteinExistence type="predicted"/>
<keyword evidence="2" id="KW-0067">ATP-binding</keyword>
<keyword evidence="7" id="KW-1185">Reference proteome</keyword>
<dbReference type="RefSeq" id="XP_019095158.1">
    <property type="nucleotide sequence ID" value="XM_019239613.1"/>
</dbReference>
<dbReference type="Pfam" id="PF07714">
    <property type="entry name" value="PK_Tyr_Ser-Thr"/>
    <property type="match status" value="1"/>
</dbReference>
<name>A0ABM1R820_CAMSA</name>
<protein>
    <submittedName>
        <fullName evidence="8">Wall-associated receptor kinase 5-like isoform X2</fullName>
    </submittedName>
</protein>
<evidence type="ECO:0000256" key="1">
    <source>
        <dbReference type="ARBA" id="ARBA00022741"/>
    </source>
</evidence>
<dbReference type="Gene3D" id="3.30.200.20">
    <property type="entry name" value="Phosphorylase Kinase, domain 1"/>
    <property type="match status" value="1"/>
</dbReference>
<dbReference type="PANTHER" id="PTHR27005:SF524">
    <property type="entry name" value="WALL-ASSOCIATED RECEPTOR KINASE 2-RELATED"/>
    <property type="match status" value="1"/>
</dbReference>
<reference evidence="7" key="1">
    <citation type="journal article" date="2014" name="Nat. Commun.">
        <title>The emerging biofuel crop Camelina sativa retains a highly undifferentiated hexaploid genome structure.</title>
        <authorList>
            <person name="Kagale S."/>
            <person name="Koh C."/>
            <person name="Nixon J."/>
            <person name="Bollina V."/>
            <person name="Clarke W.E."/>
            <person name="Tuteja R."/>
            <person name="Spillane C."/>
            <person name="Robinson S.J."/>
            <person name="Links M.G."/>
            <person name="Clarke C."/>
            <person name="Higgins E.E."/>
            <person name="Huebert T."/>
            <person name="Sharpe A.G."/>
            <person name="Parkin I.A."/>
        </authorList>
    </citation>
    <scope>NUCLEOTIDE SEQUENCE [LARGE SCALE GENOMIC DNA]</scope>
    <source>
        <strain evidence="7">cv. DH55</strain>
    </source>
</reference>
<comment type="catalytic activity">
    <reaction evidence="3">
        <text>L-seryl-[protein] + ATP = O-phospho-L-seryl-[protein] + ADP + H(+)</text>
        <dbReference type="Rhea" id="RHEA:17989"/>
        <dbReference type="Rhea" id="RHEA-COMP:9863"/>
        <dbReference type="Rhea" id="RHEA-COMP:11604"/>
        <dbReference type="ChEBI" id="CHEBI:15378"/>
        <dbReference type="ChEBI" id="CHEBI:29999"/>
        <dbReference type="ChEBI" id="CHEBI:30616"/>
        <dbReference type="ChEBI" id="CHEBI:83421"/>
        <dbReference type="ChEBI" id="CHEBI:456216"/>
    </reaction>
</comment>
<evidence type="ECO:0000313" key="8">
    <source>
        <dbReference type="RefSeq" id="XP_019095158.1"/>
    </source>
</evidence>
<evidence type="ECO:0000256" key="5">
    <source>
        <dbReference type="SAM" id="Phobius"/>
    </source>
</evidence>
<feature type="domain" description="Protein kinase" evidence="6">
    <location>
        <begin position="85"/>
        <end position="368"/>
    </location>
</feature>
<dbReference type="PANTHER" id="PTHR27005">
    <property type="entry name" value="WALL-ASSOCIATED RECEPTOR KINASE-LIKE 21"/>
    <property type="match status" value="1"/>
</dbReference>
<keyword evidence="5" id="KW-1133">Transmembrane helix</keyword>
<evidence type="ECO:0000256" key="3">
    <source>
        <dbReference type="ARBA" id="ARBA00047558"/>
    </source>
</evidence>
<dbReference type="PROSITE" id="PS50011">
    <property type="entry name" value="PROTEIN_KINASE_DOM"/>
    <property type="match status" value="1"/>
</dbReference>
<keyword evidence="5" id="KW-0472">Membrane</keyword>
<dbReference type="SMART" id="SM00220">
    <property type="entry name" value="S_TKc"/>
    <property type="match status" value="1"/>
</dbReference>
<comment type="catalytic activity">
    <reaction evidence="4">
        <text>L-threonyl-[protein] + ATP = O-phospho-L-threonyl-[protein] + ADP + H(+)</text>
        <dbReference type="Rhea" id="RHEA:46608"/>
        <dbReference type="Rhea" id="RHEA-COMP:11060"/>
        <dbReference type="Rhea" id="RHEA-COMP:11605"/>
        <dbReference type="ChEBI" id="CHEBI:15378"/>
        <dbReference type="ChEBI" id="CHEBI:30013"/>
        <dbReference type="ChEBI" id="CHEBI:30616"/>
        <dbReference type="ChEBI" id="CHEBI:61977"/>
        <dbReference type="ChEBI" id="CHEBI:456216"/>
    </reaction>
</comment>
<evidence type="ECO:0000259" key="6">
    <source>
        <dbReference type="PROSITE" id="PS50011"/>
    </source>
</evidence>
<keyword evidence="5" id="KW-0812">Transmembrane</keyword>
<dbReference type="PROSITE" id="PS00108">
    <property type="entry name" value="PROTEIN_KINASE_ST"/>
    <property type="match status" value="1"/>
</dbReference>
<evidence type="ECO:0000256" key="4">
    <source>
        <dbReference type="ARBA" id="ARBA00047951"/>
    </source>
</evidence>
<dbReference type="Gene3D" id="1.10.510.10">
    <property type="entry name" value="Transferase(Phosphotransferase) domain 1"/>
    <property type="match status" value="1"/>
</dbReference>
<dbReference type="InterPro" id="IPR000719">
    <property type="entry name" value="Prot_kinase_dom"/>
</dbReference>
<feature type="transmembrane region" description="Helical" evidence="5">
    <location>
        <begin position="12"/>
        <end position="31"/>
    </location>
</feature>
<organism evidence="7 8">
    <name type="scientific">Camelina sativa</name>
    <name type="common">False flax</name>
    <name type="synonym">Myagrum sativum</name>
    <dbReference type="NCBI Taxonomy" id="90675"/>
    <lineage>
        <taxon>Eukaryota</taxon>
        <taxon>Viridiplantae</taxon>
        <taxon>Streptophyta</taxon>
        <taxon>Embryophyta</taxon>
        <taxon>Tracheophyta</taxon>
        <taxon>Spermatophyta</taxon>
        <taxon>Magnoliopsida</taxon>
        <taxon>eudicotyledons</taxon>
        <taxon>Gunneridae</taxon>
        <taxon>Pentapetalae</taxon>
        <taxon>rosids</taxon>
        <taxon>malvids</taxon>
        <taxon>Brassicales</taxon>
        <taxon>Brassicaceae</taxon>
        <taxon>Camelineae</taxon>
        <taxon>Camelina</taxon>
    </lineage>
</organism>
<accession>A0ABM1R820</accession>
<keyword evidence="1" id="KW-0547">Nucleotide-binding</keyword>
<dbReference type="Proteomes" id="UP000694864">
    <property type="component" value="Chromosome 17"/>
</dbReference>
<dbReference type="InterPro" id="IPR045274">
    <property type="entry name" value="WAK-like"/>
</dbReference>
<gene>
    <name evidence="8" type="primary">LOC104756482</name>
</gene>
<evidence type="ECO:0000256" key="2">
    <source>
        <dbReference type="ARBA" id="ARBA00022840"/>
    </source>
</evidence>
<dbReference type="InterPro" id="IPR008271">
    <property type="entry name" value="Ser/Thr_kinase_AS"/>
</dbReference>
<evidence type="ECO:0000313" key="7">
    <source>
        <dbReference type="Proteomes" id="UP000694864"/>
    </source>
</evidence>
<dbReference type="InterPro" id="IPR001245">
    <property type="entry name" value="Ser-Thr/Tyr_kinase_cat_dom"/>
</dbReference>
<sequence>MSCKRKDFGWAMILLVTTIVFLVILLGVSFIQHKLRRRKDTELRQQFFEKNGGGMLIQRLSGAGPSNADVKIFTEEGMKEATNGYDESRILGQGGQGTVYKGILLDNSVVAIKKARLGDRSQVEQFINEVLVLSQINHRNVVKLLGCCLETEVPLLVYEFINSGTLFDHLHGSLFDSSLTWEHRLRIAVEVAGTLAYLHSSASIPIIHRDVKTANILLDDNLTAKVADFGASRLIPMDQEQLTTMVQGTLGYLDPEYYNTGLLNEKSDVYSFGVVLMELLSGQKALCFERLETSKHLVSYFVSAMKEDRLHEIIDGQVLNEYNEKEIQEATRIALECTRLMGEERPKMKEVAAELEALTVKTTKHKWSNQYTEENEQLIGGHILSAQGDTSSTGYDSIKNVAILDIEAGR</sequence>
<dbReference type="GeneID" id="104756482"/>